<dbReference type="AlphaFoldDB" id="A0A1G8SAE5"/>
<gene>
    <name evidence="9" type="ORF">SAMN05421804_11116</name>
</gene>
<keyword evidence="1" id="KW-1003">Cell membrane</keyword>
<dbReference type="Pfam" id="PF04647">
    <property type="entry name" value="AgrB"/>
    <property type="match status" value="1"/>
</dbReference>
<keyword evidence="6 8" id="KW-1133">Transmembrane helix</keyword>
<organism evidence="9 10">
    <name type="scientific">Proteiniclasticum ruminis</name>
    <dbReference type="NCBI Taxonomy" id="398199"/>
    <lineage>
        <taxon>Bacteria</taxon>
        <taxon>Bacillati</taxon>
        <taxon>Bacillota</taxon>
        <taxon>Clostridia</taxon>
        <taxon>Eubacteriales</taxon>
        <taxon>Clostridiaceae</taxon>
        <taxon>Proteiniclasticum</taxon>
    </lineage>
</organism>
<dbReference type="GO" id="GO:0006508">
    <property type="term" value="P:proteolysis"/>
    <property type="evidence" value="ECO:0007669"/>
    <property type="project" value="UniProtKB-KW"/>
</dbReference>
<evidence type="ECO:0000313" key="10">
    <source>
        <dbReference type="Proteomes" id="UP000183255"/>
    </source>
</evidence>
<evidence type="ECO:0000256" key="5">
    <source>
        <dbReference type="ARBA" id="ARBA00022801"/>
    </source>
</evidence>
<name>A0A1G8SAE5_9CLOT</name>
<proteinExistence type="predicted"/>
<keyword evidence="2" id="KW-0673">Quorum sensing</keyword>
<dbReference type="GO" id="GO:0016020">
    <property type="term" value="C:membrane"/>
    <property type="evidence" value="ECO:0007669"/>
    <property type="project" value="InterPro"/>
</dbReference>
<evidence type="ECO:0000256" key="2">
    <source>
        <dbReference type="ARBA" id="ARBA00022654"/>
    </source>
</evidence>
<keyword evidence="4 8" id="KW-0812">Transmembrane</keyword>
<evidence type="ECO:0000256" key="6">
    <source>
        <dbReference type="ARBA" id="ARBA00022989"/>
    </source>
</evidence>
<dbReference type="Proteomes" id="UP000183255">
    <property type="component" value="Unassembled WGS sequence"/>
</dbReference>
<evidence type="ECO:0000256" key="7">
    <source>
        <dbReference type="ARBA" id="ARBA00023136"/>
    </source>
</evidence>
<feature type="transmembrane region" description="Helical" evidence="8">
    <location>
        <begin position="52"/>
        <end position="69"/>
    </location>
</feature>
<dbReference type="GO" id="GO:0009372">
    <property type="term" value="P:quorum sensing"/>
    <property type="evidence" value="ECO:0007669"/>
    <property type="project" value="UniProtKB-KW"/>
</dbReference>
<accession>A0A1G8SAE5</accession>
<dbReference type="RefSeq" id="WP_031577625.1">
    <property type="nucleotide sequence ID" value="NZ_FNDZ01000011.1"/>
</dbReference>
<evidence type="ECO:0000313" key="9">
    <source>
        <dbReference type="EMBL" id="SDJ26188.1"/>
    </source>
</evidence>
<feature type="transmembrane region" description="Helical" evidence="8">
    <location>
        <begin position="111"/>
        <end position="132"/>
    </location>
</feature>
<evidence type="ECO:0000256" key="3">
    <source>
        <dbReference type="ARBA" id="ARBA00022670"/>
    </source>
</evidence>
<dbReference type="InterPro" id="IPR006741">
    <property type="entry name" value="AgrB"/>
</dbReference>
<sequence length="225" mass="25507">MRGIESLAGKIADVLTIKLQLDKERRAVIRYGLIGLLQVITLFLLITFIGAVTGTLFENYIVFFTVGYLRKSTGGAHSRTMWGCNAVSVLSISILAIFSRFLLGNLIDPKINYGIAVLLFMAGLLIFHKYVPVDSPNKPIVSPEKIKRLRRESYMKLLLFFLLTLIAIDRANIEVRFYSISMSIRLALVWQMITLTKTGSSLLLRVDHAVNELLDLVFQRENRRN</sequence>
<keyword evidence="7 8" id="KW-0472">Membrane</keyword>
<dbReference type="SMART" id="SM00793">
    <property type="entry name" value="AgrB"/>
    <property type="match status" value="1"/>
</dbReference>
<evidence type="ECO:0000256" key="4">
    <source>
        <dbReference type="ARBA" id="ARBA00022692"/>
    </source>
</evidence>
<evidence type="ECO:0000256" key="8">
    <source>
        <dbReference type="SAM" id="Phobius"/>
    </source>
</evidence>
<evidence type="ECO:0000256" key="1">
    <source>
        <dbReference type="ARBA" id="ARBA00022475"/>
    </source>
</evidence>
<keyword evidence="5" id="KW-0378">Hydrolase</keyword>
<feature type="transmembrane region" description="Helical" evidence="8">
    <location>
        <begin position="28"/>
        <end position="46"/>
    </location>
</feature>
<feature type="transmembrane region" description="Helical" evidence="8">
    <location>
        <begin position="153"/>
        <end position="171"/>
    </location>
</feature>
<reference evidence="9 10" key="1">
    <citation type="submission" date="2016-10" db="EMBL/GenBank/DDBJ databases">
        <authorList>
            <person name="de Groot N.N."/>
        </authorList>
    </citation>
    <scope>NUCLEOTIDE SEQUENCE [LARGE SCALE GENOMIC DNA]</scope>
    <source>
        <strain evidence="9 10">CGMCC 1.5058</strain>
    </source>
</reference>
<protein>
    <submittedName>
        <fullName evidence="9">Accessory gene regulator B</fullName>
    </submittedName>
</protein>
<dbReference type="EMBL" id="FNDZ01000011">
    <property type="protein sequence ID" value="SDJ26188.1"/>
    <property type="molecule type" value="Genomic_DNA"/>
</dbReference>
<feature type="transmembrane region" description="Helical" evidence="8">
    <location>
        <begin position="81"/>
        <end position="99"/>
    </location>
</feature>
<keyword evidence="3" id="KW-0645">Protease</keyword>
<dbReference type="GO" id="GO:0008233">
    <property type="term" value="F:peptidase activity"/>
    <property type="evidence" value="ECO:0007669"/>
    <property type="project" value="UniProtKB-KW"/>
</dbReference>